<dbReference type="PATRIC" id="fig|158500.4.peg.1207"/>
<dbReference type="RefSeq" id="WP_051586720.1">
    <property type="nucleotide sequence ID" value="NZ_JFYZ01000002.1"/>
</dbReference>
<comment type="caution">
    <text evidence="6">The sequence shown here is derived from an EMBL/GenBank/DDBJ whole genome shotgun (WGS) entry which is preliminary data.</text>
</comment>
<dbReference type="eggNOG" id="COG0583">
    <property type="taxonomic scope" value="Bacteria"/>
</dbReference>
<dbReference type="SUPFAM" id="SSF53850">
    <property type="entry name" value="Periplasmic binding protein-like II"/>
    <property type="match status" value="1"/>
</dbReference>
<reference evidence="6 7" key="1">
    <citation type="submission" date="2014-03" db="EMBL/GenBank/DDBJ databases">
        <title>Whole genome sequence of Novosphingobium resinovorum KF1.</title>
        <authorList>
            <person name="Gan H.M."/>
            <person name="Gan H.Y."/>
            <person name="Chew T.H."/>
            <person name="Savka M.A."/>
        </authorList>
    </citation>
    <scope>NUCLEOTIDE SEQUENCE [LARGE SCALE GENOMIC DNA]</scope>
    <source>
        <strain evidence="6 7">KF1</strain>
    </source>
</reference>
<dbReference type="CDD" id="cd08459">
    <property type="entry name" value="PBP2_DntR_NahR_LinR_like"/>
    <property type="match status" value="1"/>
</dbReference>
<protein>
    <submittedName>
        <fullName evidence="6">LysR family transcriptional regulator</fullName>
    </submittedName>
</protein>
<evidence type="ECO:0000256" key="3">
    <source>
        <dbReference type="ARBA" id="ARBA00023125"/>
    </source>
</evidence>
<evidence type="ECO:0000313" key="6">
    <source>
        <dbReference type="EMBL" id="EZP83981.1"/>
    </source>
</evidence>
<comment type="similarity">
    <text evidence="1">Belongs to the LysR transcriptional regulatory family.</text>
</comment>
<dbReference type="Gene3D" id="3.40.190.10">
    <property type="entry name" value="Periplasmic binding protein-like II"/>
    <property type="match status" value="2"/>
</dbReference>
<dbReference type="InterPro" id="IPR000847">
    <property type="entry name" value="LysR_HTH_N"/>
</dbReference>
<keyword evidence="4" id="KW-0804">Transcription</keyword>
<dbReference type="PROSITE" id="PS50931">
    <property type="entry name" value="HTH_LYSR"/>
    <property type="match status" value="1"/>
</dbReference>
<feature type="domain" description="HTH lysR-type" evidence="5">
    <location>
        <begin position="2"/>
        <end position="59"/>
    </location>
</feature>
<dbReference type="Gene3D" id="1.10.10.10">
    <property type="entry name" value="Winged helix-like DNA-binding domain superfamily/Winged helix DNA-binding domain"/>
    <property type="match status" value="1"/>
</dbReference>
<dbReference type="PRINTS" id="PR00039">
    <property type="entry name" value="HTHLYSR"/>
</dbReference>
<sequence length="315" mass="35327">MLSFLHLTIFETLMRLKSVTQAADALDMPQPSLSRHLKYLRSHFNNPLFVRTSKGLEPTSMAMSIASAISDALEIYAKRLSTDQDFDPSASHRNFLIAATDIGHLLTLPWLEDWAQKSAPDVSFTAVPLGRSRLVAQLESGEVDVAIGSFPNLIAGIREQTLFNEHYVCIVPRKLVPNGVLTLETYCDARHILVDGKRLGHIHEEVEKRILDVIGEGHVQILSENFLLSAHIAERSNMILTVPSRVAAIASSERVCLMKPPLDLPGFDVKQYWHERFDSEPGNIWLRAHIARIRQVEAGTACHPEWMPQKRAANM</sequence>
<dbReference type="InterPro" id="IPR050389">
    <property type="entry name" value="LysR-type_TF"/>
</dbReference>
<organism evidence="6 7">
    <name type="scientific">Novosphingobium resinovorum</name>
    <dbReference type="NCBI Taxonomy" id="158500"/>
    <lineage>
        <taxon>Bacteria</taxon>
        <taxon>Pseudomonadati</taxon>
        <taxon>Pseudomonadota</taxon>
        <taxon>Alphaproteobacteria</taxon>
        <taxon>Sphingomonadales</taxon>
        <taxon>Sphingomonadaceae</taxon>
        <taxon>Novosphingobium</taxon>
    </lineage>
</organism>
<proteinExistence type="inferred from homology"/>
<dbReference type="SUPFAM" id="SSF46785">
    <property type="entry name" value="Winged helix' DNA-binding domain"/>
    <property type="match status" value="1"/>
</dbReference>
<dbReference type="AlphaFoldDB" id="A0A031K1Y9"/>
<dbReference type="InterPro" id="IPR036390">
    <property type="entry name" value="WH_DNA-bd_sf"/>
</dbReference>
<dbReference type="PANTHER" id="PTHR30118:SF15">
    <property type="entry name" value="TRANSCRIPTIONAL REGULATORY PROTEIN"/>
    <property type="match status" value="1"/>
</dbReference>
<dbReference type="InterPro" id="IPR036388">
    <property type="entry name" value="WH-like_DNA-bd_sf"/>
</dbReference>
<dbReference type="Proteomes" id="UP000024329">
    <property type="component" value="Unassembled WGS sequence"/>
</dbReference>
<evidence type="ECO:0000313" key="7">
    <source>
        <dbReference type="Proteomes" id="UP000024329"/>
    </source>
</evidence>
<keyword evidence="3" id="KW-0238">DNA-binding</keyword>
<gene>
    <name evidence="6" type="ORF">BV97_01174</name>
</gene>
<dbReference type="Pfam" id="PF03466">
    <property type="entry name" value="LysR_substrate"/>
    <property type="match status" value="1"/>
</dbReference>
<dbReference type="GO" id="GO:0003700">
    <property type="term" value="F:DNA-binding transcription factor activity"/>
    <property type="evidence" value="ECO:0007669"/>
    <property type="project" value="InterPro"/>
</dbReference>
<keyword evidence="2" id="KW-0805">Transcription regulation</keyword>
<dbReference type="Pfam" id="PF00126">
    <property type="entry name" value="HTH_1"/>
    <property type="match status" value="1"/>
</dbReference>
<dbReference type="InterPro" id="IPR005119">
    <property type="entry name" value="LysR_subst-bd"/>
</dbReference>
<accession>A0A031K1Y9</accession>
<dbReference type="EMBL" id="JFYZ01000002">
    <property type="protein sequence ID" value="EZP83981.1"/>
    <property type="molecule type" value="Genomic_DNA"/>
</dbReference>
<name>A0A031K1Y9_9SPHN</name>
<evidence type="ECO:0000256" key="1">
    <source>
        <dbReference type="ARBA" id="ARBA00009437"/>
    </source>
</evidence>
<evidence type="ECO:0000259" key="5">
    <source>
        <dbReference type="PROSITE" id="PS50931"/>
    </source>
</evidence>
<evidence type="ECO:0000256" key="2">
    <source>
        <dbReference type="ARBA" id="ARBA00023015"/>
    </source>
</evidence>
<dbReference type="PANTHER" id="PTHR30118">
    <property type="entry name" value="HTH-TYPE TRANSCRIPTIONAL REGULATOR LEUO-RELATED"/>
    <property type="match status" value="1"/>
</dbReference>
<evidence type="ECO:0000256" key="4">
    <source>
        <dbReference type="ARBA" id="ARBA00023163"/>
    </source>
</evidence>
<dbReference type="GO" id="GO:0003677">
    <property type="term" value="F:DNA binding"/>
    <property type="evidence" value="ECO:0007669"/>
    <property type="project" value="UniProtKB-KW"/>
</dbReference>